<gene>
    <name evidence="2" type="ORF">ARMGADRAFT_1027336</name>
</gene>
<organism evidence="2 3">
    <name type="scientific">Armillaria gallica</name>
    <name type="common">Bulbous honey fungus</name>
    <name type="synonym">Armillaria bulbosa</name>
    <dbReference type="NCBI Taxonomy" id="47427"/>
    <lineage>
        <taxon>Eukaryota</taxon>
        <taxon>Fungi</taxon>
        <taxon>Dikarya</taxon>
        <taxon>Basidiomycota</taxon>
        <taxon>Agaricomycotina</taxon>
        <taxon>Agaricomycetes</taxon>
        <taxon>Agaricomycetidae</taxon>
        <taxon>Agaricales</taxon>
        <taxon>Marasmiineae</taxon>
        <taxon>Physalacriaceae</taxon>
        <taxon>Armillaria</taxon>
    </lineage>
</organism>
<name>A0A2H3EBN7_ARMGA</name>
<evidence type="ECO:0000313" key="2">
    <source>
        <dbReference type="EMBL" id="PBK97953.1"/>
    </source>
</evidence>
<accession>A0A2H3EBN7</accession>
<feature type="region of interest" description="Disordered" evidence="1">
    <location>
        <begin position="1"/>
        <end position="25"/>
    </location>
</feature>
<evidence type="ECO:0000256" key="1">
    <source>
        <dbReference type="SAM" id="MobiDB-lite"/>
    </source>
</evidence>
<evidence type="ECO:0000313" key="3">
    <source>
        <dbReference type="Proteomes" id="UP000217790"/>
    </source>
</evidence>
<sequence>MSQIKSNTEDEINRKQEGNREQNKMLTLTMSKEGSDGWSNFHWVPEATVAEVKVLLNSGSLVVASQRRDNKLMMLVVGRDVAACGYEMSSGQLSINIVDPLLLTFTAKQDAA</sequence>
<keyword evidence="3" id="KW-1185">Reference proteome</keyword>
<protein>
    <submittedName>
        <fullName evidence="2">Uncharacterized protein</fullName>
    </submittedName>
</protein>
<feature type="compositionally biased region" description="Basic and acidic residues" evidence="1">
    <location>
        <begin position="7"/>
        <end position="23"/>
    </location>
</feature>
<dbReference type="EMBL" id="KZ293649">
    <property type="protein sequence ID" value="PBK97953.1"/>
    <property type="molecule type" value="Genomic_DNA"/>
</dbReference>
<dbReference type="Proteomes" id="UP000217790">
    <property type="component" value="Unassembled WGS sequence"/>
</dbReference>
<proteinExistence type="predicted"/>
<reference evidence="3" key="1">
    <citation type="journal article" date="2017" name="Nat. Ecol. Evol.">
        <title>Genome expansion and lineage-specific genetic innovations in the forest pathogenic fungi Armillaria.</title>
        <authorList>
            <person name="Sipos G."/>
            <person name="Prasanna A.N."/>
            <person name="Walter M.C."/>
            <person name="O'Connor E."/>
            <person name="Balint B."/>
            <person name="Krizsan K."/>
            <person name="Kiss B."/>
            <person name="Hess J."/>
            <person name="Varga T."/>
            <person name="Slot J."/>
            <person name="Riley R."/>
            <person name="Boka B."/>
            <person name="Rigling D."/>
            <person name="Barry K."/>
            <person name="Lee J."/>
            <person name="Mihaltcheva S."/>
            <person name="LaButti K."/>
            <person name="Lipzen A."/>
            <person name="Waldron R."/>
            <person name="Moloney N.M."/>
            <person name="Sperisen C."/>
            <person name="Kredics L."/>
            <person name="Vagvoelgyi C."/>
            <person name="Patrignani A."/>
            <person name="Fitzpatrick D."/>
            <person name="Nagy I."/>
            <person name="Doyle S."/>
            <person name="Anderson J.B."/>
            <person name="Grigoriev I.V."/>
            <person name="Gueldener U."/>
            <person name="Muensterkoetter M."/>
            <person name="Nagy L.G."/>
        </authorList>
    </citation>
    <scope>NUCLEOTIDE SEQUENCE [LARGE SCALE GENOMIC DNA]</scope>
    <source>
        <strain evidence="3">Ar21-2</strain>
    </source>
</reference>
<dbReference type="InParanoid" id="A0A2H3EBN7"/>
<dbReference type="AlphaFoldDB" id="A0A2H3EBN7"/>